<dbReference type="InterPro" id="IPR003736">
    <property type="entry name" value="PAAI_dom"/>
</dbReference>
<feature type="domain" description="Thioesterase" evidence="2">
    <location>
        <begin position="61"/>
        <end position="138"/>
    </location>
</feature>
<dbReference type="KEGG" id="tsv:DSM104635_00418"/>
<reference evidence="4" key="1">
    <citation type="submission" date="2019-12" db="EMBL/GenBank/DDBJ databases">
        <title>Complete genome of Terracaulis silvestris 0127_4.</title>
        <authorList>
            <person name="Vieira S."/>
            <person name="Riedel T."/>
            <person name="Sproer C."/>
            <person name="Pascual J."/>
            <person name="Boedeker C."/>
            <person name="Overmann J."/>
        </authorList>
    </citation>
    <scope>NUCLEOTIDE SEQUENCE [LARGE SCALE GENOMIC DNA]</scope>
    <source>
        <strain evidence="4">0127_4</strain>
    </source>
</reference>
<dbReference type="NCBIfam" id="TIGR00369">
    <property type="entry name" value="unchar_dom_1"/>
    <property type="match status" value="1"/>
</dbReference>
<accession>A0A6I6MKE9</accession>
<dbReference type="Pfam" id="PF03061">
    <property type="entry name" value="4HBT"/>
    <property type="match status" value="1"/>
</dbReference>
<keyword evidence="1" id="KW-0378">Hydrolase</keyword>
<gene>
    <name evidence="3" type="ORF">DSM104635_00418</name>
</gene>
<proteinExistence type="predicted"/>
<evidence type="ECO:0000313" key="3">
    <source>
        <dbReference type="EMBL" id="QGZ93606.1"/>
    </source>
</evidence>
<dbReference type="GO" id="GO:0061522">
    <property type="term" value="F:1,4-dihydroxy-2-naphthoyl-CoA thioesterase activity"/>
    <property type="evidence" value="ECO:0007669"/>
    <property type="project" value="TreeGrafter"/>
</dbReference>
<dbReference type="PANTHER" id="PTHR43240">
    <property type="entry name" value="1,4-DIHYDROXY-2-NAPHTHOYL-COA THIOESTERASE 1"/>
    <property type="match status" value="1"/>
</dbReference>
<dbReference type="Proteomes" id="UP000431269">
    <property type="component" value="Chromosome"/>
</dbReference>
<dbReference type="InterPro" id="IPR029069">
    <property type="entry name" value="HotDog_dom_sf"/>
</dbReference>
<dbReference type="SUPFAM" id="SSF54637">
    <property type="entry name" value="Thioesterase/thiol ester dehydrase-isomerase"/>
    <property type="match status" value="1"/>
</dbReference>
<organism evidence="3 4">
    <name type="scientific">Terricaulis silvestris</name>
    <dbReference type="NCBI Taxonomy" id="2686094"/>
    <lineage>
        <taxon>Bacteria</taxon>
        <taxon>Pseudomonadati</taxon>
        <taxon>Pseudomonadota</taxon>
        <taxon>Alphaproteobacteria</taxon>
        <taxon>Caulobacterales</taxon>
        <taxon>Caulobacteraceae</taxon>
        <taxon>Terricaulis</taxon>
    </lineage>
</organism>
<evidence type="ECO:0000313" key="4">
    <source>
        <dbReference type="Proteomes" id="UP000431269"/>
    </source>
</evidence>
<dbReference type="PANTHER" id="PTHR43240:SF1">
    <property type="entry name" value="BLR5584 PROTEIN"/>
    <property type="match status" value="1"/>
</dbReference>
<protein>
    <submittedName>
        <fullName evidence="3">Acyl-coenzyme A thioesterase PaaI</fullName>
    </submittedName>
</protein>
<dbReference type="AlphaFoldDB" id="A0A6I6MKE9"/>
<name>A0A6I6MKE9_9CAUL</name>
<dbReference type="Gene3D" id="3.10.129.10">
    <property type="entry name" value="Hotdog Thioesterase"/>
    <property type="match status" value="1"/>
</dbReference>
<dbReference type="EMBL" id="CP047045">
    <property type="protein sequence ID" value="QGZ93606.1"/>
    <property type="molecule type" value="Genomic_DNA"/>
</dbReference>
<dbReference type="InterPro" id="IPR006683">
    <property type="entry name" value="Thioestr_dom"/>
</dbReference>
<evidence type="ECO:0000256" key="1">
    <source>
        <dbReference type="ARBA" id="ARBA00022801"/>
    </source>
</evidence>
<dbReference type="CDD" id="cd03443">
    <property type="entry name" value="PaaI_thioesterase"/>
    <property type="match status" value="1"/>
</dbReference>
<dbReference type="RefSeq" id="WP_158764604.1">
    <property type="nucleotide sequence ID" value="NZ_CP047045.1"/>
</dbReference>
<keyword evidence="4" id="KW-1185">Reference proteome</keyword>
<evidence type="ECO:0000259" key="2">
    <source>
        <dbReference type="Pfam" id="PF03061"/>
    </source>
</evidence>
<sequence>MENTDSKALMAMTGLEALRALIAGQFAPPTIGATMGFTLVEVEHGFAAFEGEPSARVLNPMGVVHGGWALTLIDSCCGCAGHTTLPAGVGYGTVETKVNFVRPIAPDTGTLRAEGRVLALGRTLITAEGKLIDKRGKLYAHGTSTCMIIRPEKAK</sequence>
<dbReference type="GO" id="GO:0005829">
    <property type="term" value="C:cytosol"/>
    <property type="evidence" value="ECO:0007669"/>
    <property type="project" value="TreeGrafter"/>
</dbReference>